<evidence type="ECO:0000259" key="9">
    <source>
        <dbReference type="Pfam" id="PF13231"/>
    </source>
</evidence>
<dbReference type="InterPro" id="IPR050297">
    <property type="entry name" value="LipidA_mod_glycosyltrf_83"/>
</dbReference>
<accession>A3IXX6</accession>
<feature type="transmembrane region" description="Helical" evidence="8">
    <location>
        <begin position="54"/>
        <end position="75"/>
    </location>
</feature>
<keyword evidence="2" id="KW-1003">Cell membrane</keyword>
<dbReference type="PANTHER" id="PTHR33908">
    <property type="entry name" value="MANNOSYLTRANSFERASE YKCB-RELATED"/>
    <property type="match status" value="1"/>
</dbReference>
<feature type="transmembrane region" description="Helical" evidence="8">
    <location>
        <begin position="6"/>
        <end position="21"/>
    </location>
</feature>
<feature type="transmembrane region" description="Helical" evidence="8">
    <location>
        <begin position="445"/>
        <end position="462"/>
    </location>
</feature>
<feature type="transmembrane region" description="Helical" evidence="8">
    <location>
        <begin position="206"/>
        <end position="223"/>
    </location>
</feature>
<dbReference type="GO" id="GO:0009103">
    <property type="term" value="P:lipopolysaccharide biosynthetic process"/>
    <property type="evidence" value="ECO:0007669"/>
    <property type="project" value="UniProtKB-ARBA"/>
</dbReference>
<proteinExistence type="predicted"/>
<dbReference type="Proteomes" id="UP000003781">
    <property type="component" value="Unassembled WGS sequence"/>
</dbReference>
<keyword evidence="4" id="KW-0808">Transferase</keyword>
<comment type="subcellular location">
    <subcellularLocation>
        <location evidence="1">Cell membrane</location>
        <topology evidence="1">Multi-pass membrane protein</topology>
    </subcellularLocation>
</comment>
<protein>
    <recommendedName>
        <fullName evidence="9">Glycosyltransferase RgtA/B/C/D-like domain-containing protein</fullName>
    </recommendedName>
</protein>
<feature type="domain" description="Glycosyltransferase RgtA/B/C/D-like" evidence="9">
    <location>
        <begin position="155"/>
        <end position="305"/>
    </location>
</feature>
<dbReference type="GO" id="GO:0005886">
    <property type="term" value="C:plasma membrane"/>
    <property type="evidence" value="ECO:0007669"/>
    <property type="project" value="UniProtKB-SubCell"/>
</dbReference>
<comment type="caution">
    <text evidence="10">The sequence shown here is derived from an EMBL/GenBank/DDBJ whole genome shotgun (WGS) entry which is preliminary data.</text>
</comment>
<dbReference type="PANTHER" id="PTHR33908:SF11">
    <property type="entry name" value="MEMBRANE PROTEIN"/>
    <property type="match status" value="1"/>
</dbReference>
<sequence>MNILAIFPLITLLLLFFLWYKPDIDWRISYLSAVITISSLIALSSEILSLINGINYPMIISFWIMTNLILGASCYRKISKKQPVFPPLNFPRITKLSWLLLGGILVIIILVGLIGIIAPPNNWDSMTYHMSRVMHWIQNQNLAHYPTYYSAQLVHPPLAEIGIMHLQILSGSDRFANLIQWFAMVSSIIGVSLIAKQLGAKQEGQLLASVFCATLPMGILQGSSTQNDYVVALFIVCLAYYTLALVSHKVIYWSVIFAIGASFGLALLTKSSAYFLSFPFLVWSSLWLWKKKKWKFHQYLLVIFLIGLLFNIAHYSRNFEVFNSPISAADYREENQNEIYSLPTLISTVIRQLSFHSDIIRYLHLEGFLTPITGKVEKLIYLIHQHILNLDPSDPRITMPGYTFRVPGVSFNEDVAVNPLHLMLIFFAIFAFIFNKKLRVNKISLTYLVVLMSSFLLFSLLLKVQPYSVRHHLPFFILFSPVVGLCYSQIIKPIPLKILAFILIVTCLPWLFNNNLRSLVGEKSILTMPRNDIYFIARQQIKEPYNEIAQIINQQECSNIGLSLGWDTKYTGKIWEYPLWVLITQGNSQKDYHFSHVVSPDNYSAKLMNQAPHNQFNYCALIAIRSSKDEPIKEMKLENQLFIENWSNSSVKLLLPKN</sequence>
<feature type="transmembrane region" description="Helical" evidence="8">
    <location>
        <begin position="229"/>
        <end position="246"/>
    </location>
</feature>
<feature type="transmembrane region" description="Helical" evidence="8">
    <location>
        <begin position="415"/>
        <end position="433"/>
    </location>
</feature>
<keyword evidence="5 8" id="KW-0812">Transmembrane</keyword>
<dbReference type="GO" id="GO:0016763">
    <property type="term" value="F:pentosyltransferase activity"/>
    <property type="evidence" value="ECO:0007669"/>
    <property type="project" value="TreeGrafter"/>
</dbReference>
<evidence type="ECO:0000256" key="7">
    <source>
        <dbReference type="ARBA" id="ARBA00023136"/>
    </source>
</evidence>
<feature type="transmembrane region" description="Helical" evidence="8">
    <location>
        <begin position="494"/>
        <end position="512"/>
    </location>
</feature>
<evidence type="ECO:0000313" key="10">
    <source>
        <dbReference type="EMBL" id="EAZ88689.1"/>
    </source>
</evidence>
<feature type="transmembrane region" description="Helical" evidence="8">
    <location>
        <begin position="251"/>
        <end position="267"/>
    </location>
</feature>
<evidence type="ECO:0000256" key="5">
    <source>
        <dbReference type="ARBA" id="ARBA00022692"/>
    </source>
</evidence>
<organism evidence="10 11">
    <name type="scientific">Crocosphaera chwakensis CCY0110</name>
    <dbReference type="NCBI Taxonomy" id="391612"/>
    <lineage>
        <taxon>Bacteria</taxon>
        <taxon>Bacillati</taxon>
        <taxon>Cyanobacteriota</taxon>
        <taxon>Cyanophyceae</taxon>
        <taxon>Oscillatoriophycideae</taxon>
        <taxon>Chroococcales</taxon>
        <taxon>Aphanothecaceae</taxon>
        <taxon>Crocosphaera</taxon>
        <taxon>Crocosphaera chwakensis</taxon>
    </lineage>
</organism>
<feature type="transmembrane region" description="Helical" evidence="8">
    <location>
        <begin position="468"/>
        <end position="487"/>
    </location>
</feature>
<keyword evidence="11" id="KW-1185">Reference proteome</keyword>
<evidence type="ECO:0000256" key="3">
    <source>
        <dbReference type="ARBA" id="ARBA00022676"/>
    </source>
</evidence>
<evidence type="ECO:0000256" key="4">
    <source>
        <dbReference type="ARBA" id="ARBA00022679"/>
    </source>
</evidence>
<evidence type="ECO:0000256" key="8">
    <source>
        <dbReference type="SAM" id="Phobius"/>
    </source>
</evidence>
<reference evidence="10 11" key="1">
    <citation type="submission" date="2007-03" db="EMBL/GenBank/DDBJ databases">
        <authorList>
            <person name="Stal L."/>
            <person name="Ferriera S."/>
            <person name="Johnson J."/>
            <person name="Kravitz S."/>
            <person name="Beeson K."/>
            <person name="Sutton G."/>
            <person name="Rogers Y.-H."/>
            <person name="Friedman R."/>
            <person name="Frazier M."/>
            <person name="Venter J.C."/>
        </authorList>
    </citation>
    <scope>NUCLEOTIDE SEQUENCE [LARGE SCALE GENOMIC DNA]</scope>
    <source>
        <strain evidence="10 11">CCY0110</strain>
    </source>
</reference>
<evidence type="ECO:0000256" key="1">
    <source>
        <dbReference type="ARBA" id="ARBA00004651"/>
    </source>
</evidence>
<dbReference type="AlphaFoldDB" id="A3IXX6"/>
<feature type="transmembrane region" description="Helical" evidence="8">
    <location>
        <begin position="28"/>
        <end position="48"/>
    </location>
</feature>
<gene>
    <name evidence="10" type="ORF">CY0110_12442</name>
</gene>
<evidence type="ECO:0000256" key="2">
    <source>
        <dbReference type="ARBA" id="ARBA00022475"/>
    </source>
</evidence>
<feature type="transmembrane region" description="Helical" evidence="8">
    <location>
        <begin position="296"/>
        <end position="315"/>
    </location>
</feature>
<feature type="transmembrane region" description="Helical" evidence="8">
    <location>
        <begin position="273"/>
        <end position="289"/>
    </location>
</feature>
<feature type="transmembrane region" description="Helical" evidence="8">
    <location>
        <begin position="175"/>
        <end position="194"/>
    </location>
</feature>
<dbReference type="InterPro" id="IPR038731">
    <property type="entry name" value="RgtA/B/C-like"/>
</dbReference>
<keyword evidence="7 8" id="KW-0472">Membrane</keyword>
<name>A3IXX6_9CHRO</name>
<evidence type="ECO:0000256" key="6">
    <source>
        <dbReference type="ARBA" id="ARBA00022989"/>
    </source>
</evidence>
<dbReference type="EMBL" id="AAXW01000071">
    <property type="protein sequence ID" value="EAZ88689.1"/>
    <property type="molecule type" value="Genomic_DNA"/>
</dbReference>
<dbReference type="eggNOG" id="COG1807">
    <property type="taxonomic scope" value="Bacteria"/>
</dbReference>
<keyword evidence="3" id="KW-0328">Glycosyltransferase</keyword>
<keyword evidence="6 8" id="KW-1133">Transmembrane helix</keyword>
<dbReference type="Pfam" id="PF13231">
    <property type="entry name" value="PMT_2"/>
    <property type="match status" value="1"/>
</dbReference>
<evidence type="ECO:0000313" key="11">
    <source>
        <dbReference type="Proteomes" id="UP000003781"/>
    </source>
</evidence>
<feature type="transmembrane region" description="Helical" evidence="8">
    <location>
        <begin position="96"/>
        <end position="118"/>
    </location>
</feature>